<dbReference type="Proteomes" id="UP000077875">
    <property type="component" value="Chromosome"/>
</dbReference>
<dbReference type="EMBL" id="CP015243">
    <property type="protein sequence ID" value="ANF56725.1"/>
    <property type="molecule type" value="Genomic_DNA"/>
</dbReference>
<protein>
    <submittedName>
        <fullName evidence="2">Uncharacterized protein</fullName>
    </submittedName>
</protein>
<evidence type="ECO:0000256" key="1">
    <source>
        <dbReference type="SAM" id="MobiDB-lite"/>
    </source>
</evidence>
<evidence type="ECO:0000313" key="3">
    <source>
        <dbReference type="Proteomes" id="UP000077875"/>
    </source>
</evidence>
<keyword evidence="3" id="KW-1185">Reference proteome</keyword>
<name>A0A172YCJ6_9GAMM</name>
<sequence length="60" mass="6782">MRLWFDTGLHDVLQDWPESAKARLTTNGRIPPFVPSGAHMRQARAPARGEGASRGIERRR</sequence>
<gene>
    <name evidence="2" type="ORF">A5892_03955</name>
</gene>
<organism evidence="2 3">
    <name type="scientific">Halotalea alkalilenta</name>
    <dbReference type="NCBI Taxonomy" id="376489"/>
    <lineage>
        <taxon>Bacteria</taxon>
        <taxon>Pseudomonadati</taxon>
        <taxon>Pseudomonadota</taxon>
        <taxon>Gammaproteobacteria</taxon>
        <taxon>Oceanospirillales</taxon>
        <taxon>Halomonadaceae</taxon>
        <taxon>Halotalea</taxon>
    </lineage>
</organism>
<evidence type="ECO:0000313" key="2">
    <source>
        <dbReference type="EMBL" id="ANF56725.1"/>
    </source>
</evidence>
<proteinExistence type="predicted"/>
<reference evidence="2 3" key="1">
    <citation type="submission" date="2016-04" db="EMBL/GenBank/DDBJ databases">
        <title>Complete Genome Sequence of Halotalea alkalilenta IHB B 13600.</title>
        <authorList>
            <person name="Swarnkar M.K."/>
            <person name="Sharma A."/>
            <person name="Kaushal K."/>
            <person name="Soni R."/>
            <person name="Rana S."/>
            <person name="Singh A.K."/>
            <person name="Gulati A."/>
        </authorList>
    </citation>
    <scope>NUCLEOTIDE SEQUENCE [LARGE SCALE GENOMIC DNA]</scope>
    <source>
        <strain evidence="2 3">IHB B 13600</strain>
    </source>
</reference>
<dbReference type="AlphaFoldDB" id="A0A172YCJ6"/>
<feature type="region of interest" description="Disordered" evidence="1">
    <location>
        <begin position="26"/>
        <end position="60"/>
    </location>
</feature>
<dbReference type="KEGG" id="haa:A5892_03955"/>
<accession>A0A172YCJ6</accession>